<name>A0ABD3MS76_9STRA</name>
<evidence type="ECO:0000313" key="3">
    <source>
        <dbReference type="EMBL" id="KAL3765701.1"/>
    </source>
</evidence>
<keyword evidence="2" id="KW-0812">Transmembrane</keyword>
<dbReference type="AlphaFoldDB" id="A0ABD3MS76"/>
<gene>
    <name evidence="3" type="ORF">ACHAWO_007079</name>
</gene>
<feature type="transmembrane region" description="Helical" evidence="2">
    <location>
        <begin position="189"/>
        <end position="211"/>
    </location>
</feature>
<keyword evidence="2" id="KW-1133">Transmembrane helix</keyword>
<feature type="compositionally biased region" description="Basic and acidic residues" evidence="1">
    <location>
        <begin position="19"/>
        <end position="30"/>
    </location>
</feature>
<keyword evidence="4" id="KW-1185">Reference proteome</keyword>
<dbReference type="Proteomes" id="UP001530400">
    <property type="component" value="Unassembled WGS sequence"/>
</dbReference>
<comment type="caution">
    <text evidence="3">The sequence shown here is derived from an EMBL/GenBank/DDBJ whole genome shotgun (WGS) entry which is preliminary data.</text>
</comment>
<feature type="region of interest" description="Disordered" evidence="1">
    <location>
        <begin position="1"/>
        <end position="41"/>
    </location>
</feature>
<keyword evidence="2" id="KW-0472">Membrane</keyword>
<sequence length="258" mass="28439">MKSKQKKDASCTSSQADRASIRHNTDKDAPALEDMQEDGNVPLPTSVFDDAVRKCSKRARCSPEVIGDGDDVPVPLSSDNQVNCDAKTHAKRMKVIRSNRRVSPATDAPIVDQTQGSRCLDVQLNINNGNGCEDQVEQSHHLDNEVSVAEVGLAIASPVEAYLAGDKPIYEAYELDPSLKTSFYKSLRYCIFTTIALIIAASTISLSVIFGQRKMNGGDQMINQSRLKKILDIWHWTAEGYSVLQRYTLALLAFAFDI</sequence>
<protein>
    <submittedName>
        <fullName evidence="3">Uncharacterized protein</fullName>
    </submittedName>
</protein>
<proteinExistence type="predicted"/>
<dbReference type="EMBL" id="JALLPJ020001397">
    <property type="protein sequence ID" value="KAL3765701.1"/>
    <property type="molecule type" value="Genomic_DNA"/>
</dbReference>
<reference evidence="3 4" key="1">
    <citation type="submission" date="2024-10" db="EMBL/GenBank/DDBJ databases">
        <title>Updated reference genomes for cyclostephanoid diatoms.</title>
        <authorList>
            <person name="Roberts W.R."/>
            <person name="Alverson A.J."/>
        </authorList>
    </citation>
    <scope>NUCLEOTIDE SEQUENCE [LARGE SCALE GENOMIC DNA]</scope>
    <source>
        <strain evidence="3 4">AJA010-31</strain>
    </source>
</reference>
<organism evidence="3 4">
    <name type="scientific">Cyclotella atomus</name>
    <dbReference type="NCBI Taxonomy" id="382360"/>
    <lineage>
        <taxon>Eukaryota</taxon>
        <taxon>Sar</taxon>
        <taxon>Stramenopiles</taxon>
        <taxon>Ochrophyta</taxon>
        <taxon>Bacillariophyta</taxon>
        <taxon>Coscinodiscophyceae</taxon>
        <taxon>Thalassiosirophycidae</taxon>
        <taxon>Stephanodiscales</taxon>
        <taxon>Stephanodiscaceae</taxon>
        <taxon>Cyclotella</taxon>
    </lineage>
</organism>
<evidence type="ECO:0000256" key="1">
    <source>
        <dbReference type="SAM" id="MobiDB-lite"/>
    </source>
</evidence>
<evidence type="ECO:0000313" key="4">
    <source>
        <dbReference type="Proteomes" id="UP001530400"/>
    </source>
</evidence>
<accession>A0ABD3MS76</accession>
<evidence type="ECO:0000256" key="2">
    <source>
        <dbReference type="SAM" id="Phobius"/>
    </source>
</evidence>